<feature type="region of interest" description="Disordered" evidence="1">
    <location>
        <begin position="544"/>
        <end position="611"/>
    </location>
</feature>
<keyword evidence="3" id="KW-1185">Reference proteome</keyword>
<feature type="compositionally biased region" description="Polar residues" evidence="1">
    <location>
        <begin position="521"/>
        <end position="538"/>
    </location>
</feature>
<dbReference type="Proteomes" id="UP001419268">
    <property type="component" value="Unassembled WGS sequence"/>
</dbReference>
<protein>
    <recommendedName>
        <fullName evidence="4">F-box protein</fullName>
    </recommendedName>
</protein>
<feature type="region of interest" description="Disordered" evidence="1">
    <location>
        <begin position="519"/>
        <end position="538"/>
    </location>
</feature>
<dbReference type="EMBL" id="JBBNAG010000001">
    <property type="protein sequence ID" value="KAK9165489.1"/>
    <property type="molecule type" value="Genomic_DNA"/>
</dbReference>
<dbReference type="AlphaFoldDB" id="A0AAP0Q4C8"/>
<organism evidence="2 3">
    <name type="scientific">Stephania cephalantha</name>
    <dbReference type="NCBI Taxonomy" id="152367"/>
    <lineage>
        <taxon>Eukaryota</taxon>
        <taxon>Viridiplantae</taxon>
        <taxon>Streptophyta</taxon>
        <taxon>Embryophyta</taxon>
        <taxon>Tracheophyta</taxon>
        <taxon>Spermatophyta</taxon>
        <taxon>Magnoliopsida</taxon>
        <taxon>Ranunculales</taxon>
        <taxon>Menispermaceae</taxon>
        <taxon>Menispermoideae</taxon>
        <taxon>Cissampelideae</taxon>
        <taxon>Stephania</taxon>
    </lineage>
</organism>
<accession>A0AAP0Q4C8</accession>
<feature type="compositionally biased region" description="Basic and acidic residues" evidence="1">
    <location>
        <begin position="592"/>
        <end position="611"/>
    </location>
</feature>
<evidence type="ECO:0000313" key="2">
    <source>
        <dbReference type="EMBL" id="KAK9165489.1"/>
    </source>
</evidence>
<dbReference type="PANTHER" id="PTHR36062:SF1">
    <property type="entry name" value="OS01G0687300 PROTEIN"/>
    <property type="match status" value="1"/>
</dbReference>
<sequence length="705" mass="77756">MPDHVVHTPGDRKAKAKESLSPYPSVWTSHWIKGCCNTTVPASESHSNVAANDSEEENCEITLRPLLLQTAESLPSKSDIYAGPGNISDKEKGWNYQQGEMLVASCALDSAKAVGTRIAEDRLVVTNDAMAVDSRDIKCESSRSGPFLKFNINQRIDGTLVSKKAPVFSAKRTSKPQIIDYYDRGTASLSPSGPGFSPSLLRLGPTETELPLGNYQQEHASMSRKAMRLSKHEESFERKSLPVSMPFEDNFLRFKVPYGVAGGTSMQSGVKESNQLSLQAILRKHLIDAKSHYLDDSNERQFQRRPPTHSVHDVETLRICATVDSVEAVDGSASKFAQTTHRLLITKRSDISLLSEDEMIKKSKQTSKGKGRGSHDQFRFPIDFGSYELGGKLRILGNSTEIAGEMEVGKLDTDSLSLKSESSAETDMMDIDNFPAKDALTSFAASPSTKGFSVKQNTTRTQATPLVLGDKSRGHLEKTELHEFIQASPFLAVAESSMENRGASSSQTESLDAERLLSCGEQPNNSSASQPTVGETSNRWVKRLKLSASDSTPPGIESSRMRAEAFSTESTKNFGNASSYDRNSSRPVLIKPVDKGSLEMDENSVKERKREPLSIDSAVKEFRNQTLSHPWIRRWCHNQAAKGKSKVTEAVICEPQSLEASLDEFRRKKLPSIAAMALMGKATNCFQPCQFRRKGPVVVWNTERF</sequence>
<reference evidence="2 3" key="1">
    <citation type="submission" date="2024-01" db="EMBL/GenBank/DDBJ databases">
        <title>Genome assemblies of Stephania.</title>
        <authorList>
            <person name="Yang L."/>
        </authorList>
    </citation>
    <scope>NUCLEOTIDE SEQUENCE [LARGE SCALE GENOMIC DNA]</scope>
    <source>
        <strain evidence="2">JXDWG</strain>
        <tissue evidence="2">Leaf</tissue>
    </source>
</reference>
<dbReference type="PANTHER" id="PTHR36062">
    <property type="entry name" value="OS01G0687300 PROTEIN"/>
    <property type="match status" value="1"/>
</dbReference>
<evidence type="ECO:0008006" key="4">
    <source>
        <dbReference type="Google" id="ProtNLM"/>
    </source>
</evidence>
<proteinExistence type="predicted"/>
<dbReference type="InterPro" id="IPR037476">
    <property type="entry name" value="PCH1"/>
</dbReference>
<dbReference type="GO" id="GO:0010099">
    <property type="term" value="P:regulation of photomorphogenesis"/>
    <property type="evidence" value="ECO:0007669"/>
    <property type="project" value="InterPro"/>
</dbReference>
<evidence type="ECO:0000313" key="3">
    <source>
        <dbReference type="Proteomes" id="UP001419268"/>
    </source>
</evidence>
<name>A0AAP0Q4C8_9MAGN</name>
<feature type="compositionally biased region" description="Polar residues" evidence="1">
    <location>
        <begin position="567"/>
        <end position="586"/>
    </location>
</feature>
<evidence type="ECO:0000256" key="1">
    <source>
        <dbReference type="SAM" id="MobiDB-lite"/>
    </source>
</evidence>
<gene>
    <name evidence="2" type="ORF">Scep_000680</name>
</gene>
<comment type="caution">
    <text evidence="2">The sequence shown here is derived from an EMBL/GenBank/DDBJ whole genome shotgun (WGS) entry which is preliminary data.</text>
</comment>